<keyword evidence="2" id="KW-0964">Secreted</keyword>
<proteinExistence type="predicted"/>
<keyword evidence="5" id="KW-1185">Reference proteome</keyword>
<accession>A0ABP0U6Y5</accession>
<sequence>MAARIISGGVGDARGSNIIVFRLTLLSIIVLLQQFLLLVLLLLLSFCTSSSALIFNGTVGSCSNTCESQNCDDPFDLRYGKYCGIGYTGCPGAVPCDGLDKCCMVHDRCIGSQLTNYLNKTCNSNLRSCIEAFKNSGNATFAGANCSASDVETVAITAMDIATGSTGFSPPMPFSFGWVTLSVCGLSVLLLLWPSLMVNQFRS</sequence>
<evidence type="ECO:0000256" key="3">
    <source>
        <dbReference type="SAM" id="Phobius"/>
    </source>
</evidence>
<evidence type="ECO:0000256" key="2">
    <source>
        <dbReference type="ARBA" id="ARBA00022525"/>
    </source>
</evidence>
<dbReference type="Gene3D" id="1.20.90.10">
    <property type="entry name" value="Phospholipase A2 domain"/>
    <property type="match status" value="1"/>
</dbReference>
<keyword evidence="3" id="KW-0472">Membrane</keyword>
<dbReference type="SUPFAM" id="SSF48619">
    <property type="entry name" value="Phospholipase A2, PLA2"/>
    <property type="match status" value="1"/>
</dbReference>
<protein>
    <recommendedName>
        <fullName evidence="6">Phospholipase A2</fullName>
    </recommendedName>
</protein>
<feature type="transmembrane region" description="Helical" evidence="3">
    <location>
        <begin position="20"/>
        <end position="46"/>
    </location>
</feature>
<evidence type="ECO:0000313" key="5">
    <source>
        <dbReference type="Proteomes" id="UP001497512"/>
    </source>
</evidence>
<evidence type="ECO:0000256" key="1">
    <source>
        <dbReference type="ARBA" id="ARBA00004613"/>
    </source>
</evidence>
<dbReference type="InterPro" id="IPR033113">
    <property type="entry name" value="PLA2_histidine"/>
</dbReference>
<evidence type="ECO:0000313" key="4">
    <source>
        <dbReference type="EMBL" id="CAK9214383.1"/>
    </source>
</evidence>
<keyword evidence="3" id="KW-0812">Transmembrane</keyword>
<dbReference type="Proteomes" id="UP001497512">
    <property type="component" value="Chromosome 2"/>
</dbReference>
<name>A0ABP0U6Y5_9BRYO</name>
<evidence type="ECO:0008006" key="6">
    <source>
        <dbReference type="Google" id="ProtNLM"/>
    </source>
</evidence>
<organism evidence="4 5">
    <name type="scientific">Sphagnum troendelagicum</name>
    <dbReference type="NCBI Taxonomy" id="128251"/>
    <lineage>
        <taxon>Eukaryota</taxon>
        <taxon>Viridiplantae</taxon>
        <taxon>Streptophyta</taxon>
        <taxon>Embryophyta</taxon>
        <taxon>Bryophyta</taxon>
        <taxon>Sphagnophytina</taxon>
        <taxon>Sphagnopsida</taxon>
        <taxon>Sphagnales</taxon>
        <taxon>Sphagnaceae</taxon>
        <taxon>Sphagnum</taxon>
    </lineage>
</organism>
<feature type="transmembrane region" description="Helical" evidence="3">
    <location>
        <begin position="175"/>
        <end position="193"/>
    </location>
</feature>
<dbReference type="InterPro" id="IPR036444">
    <property type="entry name" value="PLipase_A2_dom_sf"/>
</dbReference>
<gene>
    <name evidence="4" type="ORF">CSSPTR1EN2_LOCUS12204</name>
</gene>
<dbReference type="PROSITE" id="PS00118">
    <property type="entry name" value="PA2_HIS"/>
    <property type="match status" value="1"/>
</dbReference>
<dbReference type="EMBL" id="OZ019894">
    <property type="protein sequence ID" value="CAK9214383.1"/>
    <property type="molecule type" value="Genomic_DNA"/>
</dbReference>
<keyword evidence="3" id="KW-1133">Transmembrane helix</keyword>
<comment type="subcellular location">
    <subcellularLocation>
        <location evidence="1">Secreted</location>
    </subcellularLocation>
</comment>
<reference evidence="4" key="1">
    <citation type="submission" date="2024-02" db="EMBL/GenBank/DDBJ databases">
        <authorList>
            <consortium name="ELIXIR-Norway"/>
            <consortium name="Elixir Norway"/>
        </authorList>
    </citation>
    <scope>NUCLEOTIDE SEQUENCE</scope>
</reference>